<protein>
    <submittedName>
        <fullName evidence="1">Uncharacterized protein</fullName>
    </submittedName>
</protein>
<evidence type="ECO:0000313" key="2">
    <source>
        <dbReference type="Proteomes" id="UP000241769"/>
    </source>
</evidence>
<proteinExistence type="predicted"/>
<reference evidence="1 2" key="1">
    <citation type="journal article" date="2018" name="Genome Biol. Evol.">
        <title>Multiple Roots of Fruiting Body Formation in Amoebozoa.</title>
        <authorList>
            <person name="Hillmann F."/>
            <person name="Forbes G."/>
            <person name="Novohradska S."/>
            <person name="Ferling I."/>
            <person name="Riege K."/>
            <person name="Groth M."/>
            <person name="Westermann M."/>
            <person name="Marz M."/>
            <person name="Spaller T."/>
            <person name="Winckler T."/>
            <person name="Schaap P."/>
            <person name="Glockner G."/>
        </authorList>
    </citation>
    <scope>NUCLEOTIDE SEQUENCE [LARGE SCALE GENOMIC DNA]</scope>
    <source>
        <strain evidence="1 2">Jena</strain>
    </source>
</reference>
<sequence length="110" mass="12929">MTRVWLLLICRAGRRVTSRKNITTNTRTRIIRSEMGCWSRRKRNTPAVSLIENEKTADYGTWKRRESMGKIVPSPPPRQSRDIKTKIPLLEHDFQRLHQQFGGRLSLLTQ</sequence>
<accession>A0A2P6NRH6</accession>
<dbReference type="InParanoid" id="A0A2P6NRH6"/>
<dbReference type="EMBL" id="MDYQ01000029">
    <property type="protein sequence ID" value="PRP86582.1"/>
    <property type="molecule type" value="Genomic_DNA"/>
</dbReference>
<name>A0A2P6NRH6_9EUKA</name>
<dbReference type="Proteomes" id="UP000241769">
    <property type="component" value="Unassembled WGS sequence"/>
</dbReference>
<organism evidence="1 2">
    <name type="scientific">Planoprotostelium fungivorum</name>
    <dbReference type="NCBI Taxonomy" id="1890364"/>
    <lineage>
        <taxon>Eukaryota</taxon>
        <taxon>Amoebozoa</taxon>
        <taxon>Evosea</taxon>
        <taxon>Variosea</taxon>
        <taxon>Cavosteliida</taxon>
        <taxon>Cavosteliaceae</taxon>
        <taxon>Planoprotostelium</taxon>
    </lineage>
</organism>
<dbReference type="AlphaFoldDB" id="A0A2P6NRH6"/>
<keyword evidence="2" id="KW-1185">Reference proteome</keyword>
<evidence type="ECO:0000313" key="1">
    <source>
        <dbReference type="EMBL" id="PRP86582.1"/>
    </source>
</evidence>
<comment type="caution">
    <text evidence="1">The sequence shown here is derived from an EMBL/GenBank/DDBJ whole genome shotgun (WGS) entry which is preliminary data.</text>
</comment>
<gene>
    <name evidence="1" type="ORF">PROFUN_05220</name>
</gene>